<proteinExistence type="inferred from homology"/>
<keyword evidence="7" id="KW-0539">Nucleus</keyword>
<gene>
    <name evidence="10" type="ORF">KP79_PYT19435</name>
</gene>
<feature type="region of interest" description="Disordered" evidence="8">
    <location>
        <begin position="116"/>
        <end position="165"/>
    </location>
</feature>
<evidence type="ECO:0000313" key="10">
    <source>
        <dbReference type="EMBL" id="OWF42349.1"/>
    </source>
</evidence>
<comment type="subcellular location">
    <subcellularLocation>
        <location evidence="1">Nucleus</location>
    </subcellularLocation>
</comment>
<feature type="compositionally biased region" description="Low complexity" evidence="8">
    <location>
        <begin position="217"/>
        <end position="229"/>
    </location>
</feature>
<evidence type="ECO:0000256" key="2">
    <source>
        <dbReference type="ARBA" id="ARBA00007798"/>
    </source>
</evidence>
<dbReference type="AlphaFoldDB" id="A0A210Q105"/>
<dbReference type="GO" id="GO:0032783">
    <property type="term" value="C:super elongation complex"/>
    <property type="evidence" value="ECO:0007669"/>
    <property type="project" value="InterPro"/>
</dbReference>
<keyword evidence="4" id="KW-0805">Transcription regulation</keyword>
<dbReference type="EMBL" id="NEDP02005295">
    <property type="protein sequence ID" value="OWF42349.1"/>
    <property type="molecule type" value="Genomic_DNA"/>
</dbReference>
<dbReference type="GO" id="GO:0003711">
    <property type="term" value="F:transcription elongation factor activity"/>
    <property type="evidence" value="ECO:0007669"/>
    <property type="project" value="TreeGrafter"/>
</dbReference>
<dbReference type="PANTHER" id="PTHR15970">
    <property type="entry name" value="ELL-ASSOCIATED FACTOR EAF"/>
    <property type="match status" value="1"/>
</dbReference>
<evidence type="ECO:0000256" key="8">
    <source>
        <dbReference type="SAM" id="MobiDB-lite"/>
    </source>
</evidence>
<keyword evidence="6" id="KW-0804">Transcription</keyword>
<comment type="caution">
    <text evidence="10">The sequence shown here is derived from an EMBL/GenBank/DDBJ whole genome shotgun (WGS) entry which is preliminary data.</text>
</comment>
<feature type="compositionally biased region" description="Polar residues" evidence="8">
    <location>
        <begin position="152"/>
        <end position="165"/>
    </location>
</feature>
<comment type="similarity">
    <text evidence="2">Belongs to the EAF family.</text>
</comment>
<evidence type="ECO:0000256" key="1">
    <source>
        <dbReference type="ARBA" id="ARBA00004123"/>
    </source>
</evidence>
<evidence type="ECO:0000313" key="11">
    <source>
        <dbReference type="Proteomes" id="UP000242188"/>
    </source>
</evidence>
<reference evidence="10 11" key="1">
    <citation type="journal article" date="2017" name="Nat. Ecol. Evol.">
        <title>Scallop genome provides insights into evolution of bilaterian karyotype and development.</title>
        <authorList>
            <person name="Wang S."/>
            <person name="Zhang J."/>
            <person name="Jiao W."/>
            <person name="Li J."/>
            <person name="Xun X."/>
            <person name="Sun Y."/>
            <person name="Guo X."/>
            <person name="Huan P."/>
            <person name="Dong B."/>
            <person name="Zhang L."/>
            <person name="Hu X."/>
            <person name="Sun X."/>
            <person name="Wang J."/>
            <person name="Zhao C."/>
            <person name="Wang Y."/>
            <person name="Wang D."/>
            <person name="Huang X."/>
            <person name="Wang R."/>
            <person name="Lv J."/>
            <person name="Li Y."/>
            <person name="Zhang Z."/>
            <person name="Liu B."/>
            <person name="Lu W."/>
            <person name="Hui Y."/>
            <person name="Liang J."/>
            <person name="Zhou Z."/>
            <person name="Hou R."/>
            <person name="Li X."/>
            <person name="Liu Y."/>
            <person name="Li H."/>
            <person name="Ning X."/>
            <person name="Lin Y."/>
            <person name="Zhao L."/>
            <person name="Xing Q."/>
            <person name="Dou J."/>
            <person name="Li Y."/>
            <person name="Mao J."/>
            <person name="Guo H."/>
            <person name="Dou H."/>
            <person name="Li T."/>
            <person name="Mu C."/>
            <person name="Jiang W."/>
            <person name="Fu Q."/>
            <person name="Fu X."/>
            <person name="Miao Y."/>
            <person name="Liu J."/>
            <person name="Yu Q."/>
            <person name="Li R."/>
            <person name="Liao H."/>
            <person name="Li X."/>
            <person name="Kong Y."/>
            <person name="Jiang Z."/>
            <person name="Chourrout D."/>
            <person name="Li R."/>
            <person name="Bao Z."/>
        </authorList>
    </citation>
    <scope>NUCLEOTIDE SEQUENCE [LARGE SCALE GENOMIC DNA]</scope>
    <source>
        <strain evidence="10 11">PY_sf001</strain>
    </source>
</reference>
<evidence type="ECO:0000256" key="3">
    <source>
        <dbReference type="ARBA" id="ARBA00022553"/>
    </source>
</evidence>
<keyword evidence="5" id="KW-0010">Activator</keyword>
<dbReference type="GO" id="GO:0006368">
    <property type="term" value="P:transcription elongation by RNA polymerase II"/>
    <property type="evidence" value="ECO:0007669"/>
    <property type="project" value="InterPro"/>
</dbReference>
<dbReference type="STRING" id="6573.A0A210Q105"/>
<evidence type="ECO:0000256" key="4">
    <source>
        <dbReference type="ARBA" id="ARBA00023015"/>
    </source>
</evidence>
<evidence type="ECO:0000256" key="5">
    <source>
        <dbReference type="ARBA" id="ARBA00023159"/>
    </source>
</evidence>
<sequence>MASDKTLRVDNKVHPLKLGESFNPRSKVAFHSIRYDFKPASVDTSRESLVEVGEGHQVSITVPHVEGCGTPQTVYNGNKRECPKECVLIIDHTNGSFTLERLTNNIQLKKTRIEGSSKASLAGRPLTPVDVHNNKQKMSPMKPKVAAPVQISPPTNTESPSITPTQTEEVKDMLIGEISDSSDSWDNSDSDSSSDESNKDTDTKAAPGSAQPPNPMSSSGGLKSYGSLLRNDLQLSDTSSSDSD</sequence>
<protein>
    <submittedName>
        <fullName evidence="10">ELL-associated factor 1</fullName>
    </submittedName>
</protein>
<organism evidence="10 11">
    <name type="scientific">Mizuhopecten yessoensis</name>
    <name type="common">Japanese scallop</name>
    <name type="synonym">Patinopecten yessoensis</name>
    <dbReference type="NCBI Taxonomy" id="6573"/>
    <lineage>
        <taxon>Eukaryota</taxon>
        <taxon>Metazoa</taxon>
        <taxon>Spiralia</taxon>
        <taxon>Lophotrochozoa</taxon>
        <taxon>Mollusca</taxon>
        <taxon>Bivalvia</taxon>
        <taxon>Autobranchia</taxon>
        <taxon>Pteriomorphia</taxon>
        <taxon>Pectinida</taxon>
        <taxon>Pectinoidea</taxon>
        <taxon>Pectinidae</taxon>
        <taxon>Mizuhopecten</taxon>
    </lineage>
</organism>
<dbReference type="Pfam" id="PF09816">
    <property type="entry name" value="EAF"/>
    <property type="match status" value="1"/>
</dbReference>
<evidence type="ECO:0000259" key="9">
    <source>
        <dbReference type="Pfam" id="PF09816"/>
    </source>
</evidence>
<keyword evidence="11" id="KW-1185">Reference proteome</keyword>
<dbReference type="InterPro" id="IPR019194">
    <property type="entry name" value="Tscrpt_elong_fac_Eaf_N"/>
</dbReference>
<evidence type="ECO:0000256" key="7">
    <source>
        <dbReference type="ARBA" id="ARBA00023242"/>
    </source>
</evidence>
<dbReference type="PANTHER" id="PTHR15970:SF2">
    <property type="entry name" value="ELL-ASSOCIATED FACTOR EAF"/>
    <property type="match status" value="1"/>
</dbReference>
<accession>A0A210Q105</accession>
<feature type="region of interest" description="Disordered" evidence="8">
    <location>
        <begin position="178"/>
        <end position="244"/>
    </location>
</feature>
<evidence type="ECO:0000256" key="6">
    <source>
        <dbReference type="ARBA" id="ARBA00023163"/>
    </source>
</evidence>
<keyword evidence="3" id="KW-0597">Phosphoprotein</keyword>
<dbReference type="Proteomes" id="UP000242188">
    <property type="component" value="Unassembled WGS sequence"/>
</dbReference>
<name>A0A210Q105_MIZYE</name>
<dbReference type="InterPro" id="IPR027093">
    <property type="entry name" value="EAF_fam"/>
</dbReference>
<dbReference type="OrthoDB" id="125903at2759"/>
<feature type="domain" description="Transcription elongation factor Eaf N-terminal" evidence="9">
    <location>
        <begin position="14"/>
        <end position="112"/>
    </location>
</feature>